<dbReference type="GO" id="GO:0003677">
    <property type="term" value="F:DNA binding"/>
    <property type="evidence" value="ECO:0007669"/>
    <property type="project" value="InterPro"/>
</dbReference>
<evidence type="ECO:0000256" key="1">
    <source>
        <dbReference type="ARBA" id="ARBA00010343"/>
    </source>
</evidence>
<keyword evidence="5" id="KW-1185">Reference proteome</keyword>
<reference evidence="4 5" key="1">
    <citation type="submission" date="2019-09" db="EMBL/GenBank/DDBJ databases">
        <title>Bird 10,000 Genomes (B10K) Project - Family phase.</title>
        <authorList>
            <person name="Zhang G."/>
        </authorList>
    </citation>
    <scope>NUCLEOTIDE SEQUENCE [LARGE SCALE GENOMIC DNA]</scope>
    <source>
        <strain evidence="4">B10K-DU-002-08</strain>
        <tissue evidence="4">Muscle</tissue>
    </source>
</reference>
<evidence type="ECO:0000313" key="5">
    <source>
        <dbReference type="Proteomes" id="UP000580691"/>
    </source>
</evidence>
<proteinExistence type="inferred from homology"/>
<evidence type="ECO:0000256" key="2">
    <source>
        <dbReference type="SAM" id="MobiDB-lite"/>
    </source>
</evidence>
<dbReference type="Gene3D" id="1.10.20.10">
    <property type="entry name" value="Histone, subunit A"/>
    <property type="match status" value="1"/>
</dbReference>
<sequence>MPRPKPTPRRRGRPASPPPPSPRARRRRPGQRALQEIRRYQSSTRLLLRPGPFARLVRELCLLFTRGVDYHWQRMALLALQE</sequence>
<comment type="caution">
    <text evidence="4">The sequence shown here is derived from an EMBL/GenBank/DDBJ whole genome shotgun (WGS) entry which is preliminary data.</text>
</comment>
<accession>A0A7K4U4J3</accession>
<dbReference type="Proteomes" id="UP000580691">
    <property type="component" value="Unassembled WGS sequence"/>
</dbReference>
<name>A0A7K4U4J3_9SYLV</name>
<protein>
    <submittedName>
        <fullName evidence="4">CENPA protein</fullName>
    </submittedName>
</protein>
<feature type="compositionally biased region" description="Basic residues" evidence="2">
    <location>
        <begin position="1"/>
        <end position="13"/>
    </location>
</feature>
<dbReference type="GO" id="GO:0030527">
    <property type="term" value="F:structural constituent of chromatin"/>
    <property type="evidence" value="ECO:0007669"/>
    <property type="project" value="InterPro"/>
</dbReference>
<feature type="region of interest" description="Disordered" evidence="2">
    <location>
        <begin position="1"/>
        <end position="34"/>
    </location>
</feature>
<dbReference type="EMBL" id="VXBN01008198">
    <property type="protein sequence ID" value="NWR05031.1"/>
    <property type="molecule type" value="Genomic_DNA"/>
</dbReference>
<evidence type="ECO:0000259" key="3">
    <source>
        <dbReference type="Pfam" id="PF00125"/>
    </source>
</evidence>
<evidence type="ECO:0000313" key="4">
    <source>
        <dbReference type="EMBL" id="NWR05031.1"/>
    </source>
</evidence>
<dbReference type="SUPFAM" id="SSF47113">
    <property type="entry name" value="Histone-fold"/>
    <property type="match status" value="1"/>
</dbReference>
<organism evidence="4 5">
    <name type="scientific">Sinosuthora webbiana</name>
    <dbReference type="NCBI Taxonomy" id="337173"/>
    <lineage>
        <taxon>Eukaryota</taxon>
        <taxon>Metazoa</taxon>
        <taxon>Chordata</taxon>
        <taxon>Craniata</taxon>
        <taxon>Vertebrata</taxon>
        <taxon>Euteleostomi</taxon>
        <taxon>Archelosauria</taxon>
        <taxon>Archosauria</taxon>
        <taxon>Dinosauria</taxon>
        <taxon>Saurischia</taxon>
        <taxon>Theropoda</taxon>
        <taxon>Coelurosauria</taxon>
        <taxon>Aves</taxon>
        <taxon>Neognathae</taxon>
        <taxon>Neoaves</taxon>
        <taxon>Telluraves</taxon>
        <taxon>Australaves</taxon>
        <taxon>Passeriformes</taxon>
        <taxon>Sylvioidea</taxon>
        <taxon>Sylviidae</taxon>
        <taxon>Sinosuthora</taxon>
    </lineage>
</organism>
<comment type="similarity">
    <text evidence="1">Belongs to the histone H3 family.</text>
</comment>
<feature type="non-terminal residue" evidence="4">
    <location>
        <position position="1"/>
    </location>
</feature>
<dbReference type="PANTHER" id="PTHR45810">
    <property type="entry name" value="HISTONE H3.2"/>
    <property type="match status" value="1"/>
</dbReference>
<dbReference type="GO" id="GO:0000786">
    <property type="term" value="C:nucleosome"/>
    <property type="evidence" value="ECO:0007669"/>
    <property type="project" value="InterPro"/>
</dbReference>
<gene>
    <name evidence="4" type="primary">Cenpa</name>
    <name evidence="4" type="ORF">SINWEB_R09074</name>
</gene>
<dbReference type="Pfam" id="PF00125">
    <property type="entry name" value="Histone"/>
    <property type="match status" value="1"/>
</dbReference>
<dbReference type="SMART" id="SM00428">
    <property type="entry name" value="H3"/>
    <property type="match status" value="1"/>
</dbReference>
<dbReference type="InterPro" id="IPR009072">
    <property type="entry name" value="Histone-fold"/>
</dbReference>
<dbReference type="InterPro" id="IPR000164">
    <property type="entry name" value="Histone_H3/CENP-A"/>
</dbReference>
<dbReference type="InterPro" id="IPR007125">
    <property type="entry name" value="H2A/H2B/H3"/>
</dbReference>
<dbReference type="AlphaFoldDB" id="A0A7K4U4J3"/>
<feature type="non-terminal residue" evidence="4">
    <location>
        <position position="82"/>
    </location>
</feature>
<dbReference type="OrthoDB" id="842664at2759"/>
<dbReference type="GO" id="GO:0046982">
    <property type="term" value="F:protein heterodimerization activity"/>
    <property type="evidence" value="ECO:0007669"/>
    <property type="project" value="InterPro"/>
</dbReference>
<feature type="domain" description="Core Histone H2A/H2B/H3" evidence="3">
    <location>
        <begin position="29"/>
        <end position="82"/>
    </location>
</feature>